<dbReference type="InterPro" id="IPR020569">
    <property type="entry name" value="UPF0029_Impact_CS"/>
</dbReference>
<feature type="region of interest" description="Disordered" evidence="2">
    <location>
        <begin position="316"/>
        <end position="436"/>
    </location>
</feature>
<dbReference type="Pfam" id="PF01205">
    <property type="entry name" value="Impact_N"/>
    <property type="match status" value="1"/>
</dbReference>
<sequence>MTSYLVPAHDGEASIEVKRSRFLCTVRRVEDEAAARAVVEELRRLHWDARHHCSAFVLGADAMTQRSSDDGEPAGTAGAPMLEVLRGAQVSDVVAVVTRWFGGVLLGAGGLVRAYSEAVQTALAEVGTLERRLLQEWSLELDPAQAGRVEGDLRTRGVQVLHTEWSSRVRLVLGVEDGDALAVTVAEVTAGRGDLEQVGGALGGRTPLSARRQRCPGCCQLTTSAVPASMRTSLPSSSSASHTTVPPSSSSWRSTMRWSPACTANASTACSTSSWAAPSSARLASRSSLSVSSSWGSRVTSEPSAEIRISCSTPSLSTTVASHSPVSASRPTTRLPSTSASAVRPAATRASASSAAVSASTEDGALSPGEAGLGRSSAASSPQPASASAATAARATPFARRGMEGRACAIEAPRSGDVRSPGALPGAGPVNPPRAG</sequence>
<dbReference type="InterPro" id="IPR023582">
    <property type="entry name" value="Impact"/>
</dbReference>
<dbReference type="PANTHER" id="PTHR16301:SF20">
    <property type="entry name" value="IMPACT FAMILY MEMBER YIGZ"/>
    <property type="match status" value="1"/>
</dbReference>
<dbReference type="Gene3D" id="3.30.230.30">
    <property type="entry name" value="Impact, N-terminal domain"/>
    <property type="match status" value="1"/>
</dbReference>
<evidence type="ECO:0000259" key="3">
    <source>
        <dbReference type="Pfam" id="PF01205"/>
    </source>
</evidence>
<dbReference type="InterPro" id="IPR001498">
    <property type="entry name" value="Impact_N"/>
</dbReference>
<evidence type="ECO:0000256" key="2">
    <source>
        <dbReference type="SAM" id="MobiDB-lite"/>
    </source>
</evidence>
<feature type="region of interest" description="Disordered" evidence="2">
    <location>
        <begin position="229"/>
        <end position="254"/>
    </location>
</feature>
<evidence type="ECO:0000313" key="4">
    <source>
        <dbReference type="EMBL" id="MBE7323953.1"/>
    </source>
</evidence>
<dbReference type="NCBIfam" id="TIGR00257">
    <property type="entry name" value="IMPACT_YIGZ"/>
    <property type="match status" value="1"/>
</dbReference>
<feature type="compositionally biased region" description="Low complexity" evidence="2">
    <location>
        <begin position="375"/>
        <end position="400"/>
    </location>
</feature>
<keyword evidence="5" id="KW-1185">Reference proteome</keyword>
<dbReference type="InterPro" id="IPR020568">
    <property type="entry name" value="Ribosomal_Su5_D2-typ_SF"/>
</dbReference>
<reference evidence="4 5" key="1">
    <citation type="submission" date="2020-10" db="EMBL/GenBank/DDBJ databases">
        <title>Nocardioides sp. isolated from sludge.</title>
        <authorList>
            <person name="Zhang X."/>
        </authorList>
    </citation>
    <scope>NUCLEOTIDE SEQUENCE [LARGE SCALE GENOMIC DNA]</scope>
    <source>
        <strain evidence="4 5">Y6</strain>
    </source>
</reference>
<protein>
    <submittedName>
        <fullName evidence="4">YigZ family protein</fullName>
    </submittedName>
</protein>
<proteinExistence type="inferred from homology"/>
<dbReference type="PROSITE" id="PS00910">
    <property type="entry name" value="UPF0029"/>
    <property type="match status" value="1"/>
</dbReference>
<accession>A0ABR9RQV7</accession>
<feature type="compositionally biased region" description="Polar residues" evidence="2">
    <location>
        <begin position="316"/>
        <end position="335"/>
    </location>
</feature>
<evidence type="ECO:0000256" key="1">
    <source>
        <dbReference type="ARBA" id="ARBA00007665"/>
    </source>
</evidence>
<feature type="compositionally biased region" description="Low complexity" evidence="2">
    <location>
        <begin position="336"/>
        <end position="360"/>
    </location>
</feature>
<feature type="domain" description="Impact N-terminal" evidence="3">
    <location>
        <begin position="18"/>
        <end position="123"/>
    </location>
</feature>
<organism evidence="4 5">
    <name type="scientific">Nocardioides malaquae</name>
    <dbReference type="NCBI Taxonomy" id="2773426"/>
    <lineage>
        <taxon>Bacteria</taxon>
        <taxon>Bacillati</taxon>
        <taxon>Actinomycetota</taxon>
        <taxon>Actinomycetes</taxon>
        <taxon>Propionibacteriales</taxon>
        <taxon>Nocardioidaceae</taxon>
        <taxon>Nocardioides</taxon>
    </lineage>
</organism>
<evidence type="ECO:0000313" key="5">
    <source>
        <dbReference type="Proteomes" id="UP000756387"/>
    </source>
</evidence>
<comment type="similarity">
    <text evidence="1">Belongs to the IMPACT family.</text>
</comment>
<gene>
    <name evidence="4" type="ORF">IEQ44_04725</name>
</gene>
<dbReference type="EMBL" id="JADCSA010000003">
    <property type="protein sequence ID" value="MBE7323953.1"/>
    <property type="molecule type" value="Genomic_DNA"/>
</dbReference>
<dbReference type="Proteomes" id="UP000756387">
    <property type="component" value="Unassembled WGS sequence"/>
</dbReference>
<dbReference type="InterPro" id="IPR036956">
    <property type="entry name" value="Impact_N_sf"/>
</dbReference>
<dbReference type="SUPFAM" id="SSF54211">
    <property type="entry name" value="Ribosomal protein S5 domain 2-like"/>
    <property type="match status" value="1"/>
</dbReference>
<dbReference type="InterPro" id="IPR015796">
    <property type="entry name" value="Impact_YigZ-like"/>
</dbReference>
<name>A0ABR9RQV7_9ACTN</name>
<comment type="caution">
    <text evidence="4">The sequence shown here is derived from an EMBL/GenBank/DDBJ whole genome shotgun (WGS) entry which is preliminary data.</text>
</comment>
<dbReference type="PANTHER" id="PTHR16301">
    <property type="entry name" value="IMPACT-RELATED"/>
    <property type="match status" value="1"/>
</dbReference>